<dbReference type="PANTHER" id="PTHR31378">
    <property type="entry name" value="EGF-LIKE DOMAIN-CONTAINING PROTEIN-RELATED-RELATED"/>
    <property type="match status" value="1"/>
</dbReference>
<evidence type="ECO:0000313" key="10">
    <source>
        <dbReference type="Proteomes" id="UP000695562"/>
    </source>
</evidence>
<feature type="signal peptide" evidence="3">
    <location>
        <begin position="1"/>
        <end position="20"/>
    </location>
</feature>
<evidence type="ECO:0000259" key="6">
    <source>
        <dbReference type="Pfam" id="PF23034"/>
    </source>
</evidence>
<keyword evidence="10" id="KW-1185">Reference proteome</keyword>
<evidence type="ECO:0000259" key="5">
    <source>
        <dbReference type="Pfam" id="PF23033"/>
    </source>
</evidence>
<evidence type="ECO:0000259" key="4">
    <source>
        <dbReference type="Pfam" id="PF22933"/>
    </source>
</evidence>
<feature type="domain" description="DUF7743" evidence="7">
    <location>
        <begin position="437"/>
        <end position="547"/>
    </location>
</feature>
<keyword evidence="3" id="KW-0732">Signal</keyword>
<keyword evidence="2" id="KW-0812">Transmembrane</keyword>
<evidence type="ECO:0000256" key="2">
    <source>
        <dbReference type="SAM" id="Phobius"/>
    </source>
</evidence>
<feature type="domain" description="DUF7035" evidence="6">
    <location>
        <begin position="668"/>
        <end position="786"/>
    </location>
</feature>
<evidence type="ECO:0000259" key="8">
    <source>
        <dbReference type="Pfam" id="PF25820"/>
    </source>
</evidence>
<evidence type="ECO:0008006" key="11">
    <source>
        <dbReference type="Google" id="ProtNLM"/>
    </source>
</evidence>
<proteinExistence type="predicted"/>
<dbReference type="Proteomes" id="UP000695562">
    <property type="component" value="Unassembled WGS sequence"/>
</dbReference>
<feature type="domain" description="DUF7949" evidence="8">
    <location>
        <begin position="1053"/>
        <end position="1086"/>
    </location>
</feature>
<dbReference type="InterPro" id="IPR056645">
    <property type="entry name" value="DUF7743"/>
</dbReference>
<evidence type="ECO:0000256" key="1">
    <source>
        <dbReference type="SAM" id="MobiDB-lite"/>
    </source>
</evidence>
<organism evidence="9 10">
    <name type="scientific">Polysphondylium violaceum</name>
    <dbReference type="NCBI Taxonomy" id="133409"/>
    <lineage>
        <taxon>Eukaryota</taxon>
        <taxon>Amoebozoa</taxon>
        <taxon>Evosea</taxon>
        <taxon>Eumycetozoa</taxon>
        <taxon>Dictyostelia</taxon>
        <taxon>Dictyosteliales</taxon>
        <taxon>Dictyosteliaceae</taxon>
        <taxon>Polysphondylium</taxon>
    </lineage>
</organism>
<evidence type="ECO:0000313" key="9">
    <source>
        <dbReference type="EMBL" id="KAF2070728.1"/>
    </source>
</evidence>
<dbReference type="InterPro" id="IPR057709">
    <property type="entry name" value="DUF7949"/>
</dbReference>
<dbReference type="InterPro" id="IPR055463">
    <property type="entry name" value="DUF7035"/>
</dbReference>
<feature type="domain" description="DUF7034" evidence="5">
    <location>
        <begin position="795"/>
        <end position="912"/>
    </location>
</feature>
<name>A0A8J4PNL8_9MYCE</name>
<feature type="chain" id="PRO_5035294468" description="EGF-like domain-containing protein" evidence="3">
    <location>
        <begin position="21"/>
        <end position="1388"/>
    </location>
</feature>
<dbReference type="Pfam" id="PF24893">
    <property type="entry name" value="DUF7743"/>
    <property type="match status" value="1"/>
</dbReference>
<keyword evidence="2" id="KW-1133">Transmembrane helix</keyword>
<feature type="transmembrane region" description="Helical" evidence="2">
    <location>
        <begin position="1347"/>
        <end position="1370"/>
    </location>
</feature>
<gene>
    <name evidence="9" type="ORF">CYY_007958</name>
</gene>
<dbReference type="InterPro" id="IPR055462">
    <property type="entry name" value="DUF7034"/>
</dbReference>
<feature type="domain" description="ComC supersandwich" evidence="4">
    <location>
        <begin position="1116"/>
        <end position="1321"/>
    </location>
</feature>
<comment type="caution">
    <text evidence="9">The sequence shown here is derived from an EMBL/GenBank/DDBJ whole genome shotgun (WGS) entry which is preliminary data.</text>
</comment>
<dbReference type="Pfam" id="PF22933">
    <property type="entry name" value="ComC_SSD"/>
    <property type="match status" value="1"/>
</dbReference>
<reference evidence="9" key="1">
    <citation type="submission" date="2020-01" db="EMBL/GenBank/DDBJ databases">
        <title>Development of genomics and gene disruption for Polysphondylium violaceum indicates a role for the polyketide synthase stlB in stalk morphogenesis.</title>
        <authorList>
            <person name="Narita B."/>
            <person name="Kawabe Y."/>
            <person name="Kin K."/>
            <person name="Saito T."/>
            <person name="Gibbs R."/>
            <person name="Kuspa A."/>
            <person name="Muzny D."/>
            <person name="Queller D."/>
            <person name="Richards S."/>
            <person name="Strassman J."/>
            <person name="Sucgang R."/>
            <person name="Worley K."/>
            <person name="Schaap P."/>
        </authorList>
    </citation>
    <scope>NUCLEOTIDE SEQUENCE</scope>
    <source>
        <strain evidence="9">QSvi11</strain>
    </source>
</reference>
<dbReference type="Pfam" id="PF25820">
    <property type="entry name" value="DUF7949"/>
    <property type="match status" value="1"/>
</dbReference>
<dbReference type="Pfam" id="PF23034">
    <property type="entry name" value="DUF7035"/>
    <property type="match status" value="1"/>
</dbReference>
<accession>A0A8J4PNL8</accession>
<evidence type="ECO:0000256" key="3">
    <source>
        <dbReference type="SAM" id="SignalP"/>
    </source>
</evidence>
<sequence>MLKLFLYFLILFLSFKRSHTAPVITQVPDYFSPTDTYANYYSKECERTVSFIVSDSEPVVVTLNNGGLGIELLNNKTVGLVNHQFFRFNFTLPIDQISCQIKVVNQLNQEATLDFACQYSITPNVTEYGNRIHRVAANFNNFHIYFKINNFMVKSQDSPIVILERILTYYPSVGFNQVCYNTFYLVLFPTGNTTKSIDLDGKILIAVDPSNTKKNASLTVSEPNPYVDVSVRNWECSCQTPTSTKTFWCRFDDVKNDTANIIYSLNIANSMIFNPIYGNSNNGSYIIFYNSIVGTHPIDLRLNKFFQIFVVGAPTNVVTLSTPDLMPIELEPSSFETYAKTPYMDGGYFIQTRGLFNYYARGKQNFTNQIKFNDQKISFSPAYFLDDGIYGFANGTYDNYKRSTIIIGSKYESRKLADYYFFGSFQASSTLNPYEGDKEPPVITNFELIPIPGYNRIILLRVTITDNNSGFSRLYSSIGDNPSFILTSENLIKGTLLDGVYEVVIDNPSFYIDSFYVMDYASNTDIYGISTYGVTTINPFQRVPLSNPRNYNYHIIDFEITSAKWSHSNFDVSNATYTVDFMFSVTNPNKEYSPVFKFSQLDYSFLEFNTFYGQWNETLQLYVIPVTIPRRFLSGVIKYKIYYFKDILSSYLNAAFPSSTLIVHSDDADMFGPVIEDLVQVPSNMVTIGVGGETIGWTFKVTDRLNGFESGNLTVIGEYDQVERVYELDPNAQTQQIMININAICKSQAYVIKSIYLRDSSGFVSTNDIALMNYLDSSFSRINISCTASSDINPPVLTSYAFTPHSLDAGAPDRNVIFTITVEDHGSGINLDKLPVIYILSLQRIIKQACVFGAHDSVSATFTCTIRFPHGFAFPEFAAISIFGIMDNVGNFVGYTPKELLMISLSYEVRVSVPYFNYNLNSEIYSCSEITVNGGQLVILGKSFGTDNTSVVMIDYGDGNDYSQNSIPVFYSSTLLIINDVKPFTSFIRIRVNKNNLLSNEYNILPKPLPIYPPVPNESSESYESSVSSSVASSSSAQPSSSSEELPTQPPNPCSSNCGGPSQGVCSSTGCICNPPWIGKDCKSKTIVIPTPSINNTTPSTTIIVPSNTTDKNENLAFNGLIAIVELQELNQNGKLVYKYPFTQWIWSNISTDNEPIKYLYSTNITNQLDQSITNVSVSIQYFDKDENITFAGELLNMNQYSIKYSINITSYSFTNSLNQLQLIMKVSLESQQNQGCSALESGNTTVTNSEYVKLQVDDHSLYGRFIKRSIIDGRIASVTNNLLPNYNGESNQFNNINSYIGINVRSYRQLVQLDPDFSVLIDQRPAADNDNSVCSSKSKKLSTPQLIGIIIGSVAFAAIIGASLTYYLLKKREDSVFSNKLSKISRE</sequence>
<dbReference type="EMBL" id="AJWJ01000453">
    <property type="protein sequence ID" value="KAF2070728.1"/>
    <property type="molecule type" value="Genomic_DNA"/>
</dbReference>
<keyword evidence="2" id="KW-0472">Membrane</keyword>
<protein>
    <recommendedName>
        <fullName evidence="11">EGF-like domain-containing protein</fullName>
    </recommendedName>
</protein>
<dbReference type="InterPro" id="IPR054484">
    <property type="entry name" value="ComC_SSD"/>
</dbReference>
<dbReference type="Pfam" id="PF23033">
    <property type="entry name" value="DUF7034"/>
    <property type="match status" value="1"/>
</dbReference>
<evidence type="ECO:0000259" key="7">
    <source>
        <dbReference type="Pfam" id="PF24893"/>
    </source>
</evidence>
<feature type="compositionally biased region" description="Low complexity" evidence="1">
    <location>
        <begin position="1017"/>
        <end position="1045"/>
    </location>
</feature>
<feature type="region of interest" description="Disordered" evidence="1">
    <location>
        <begin position="1016"/>
        <end position="1059"/>
    </location>
</feature>